<reference evidence="1 2" key="1">
    <citation type="submission" date="2016-10" db="EMBL/GenBank/DDBJ databases">
        <authorList>
            <person name="Varghese N."/>
            <person name="Submissions S."/>
        </authorList>
    </citation>
    <scope>NUCLEOTIDE SEQUENCE [LARGE SCALE GENOMIC DNA]</scope>
    <source>
        <strain evidence="1 2">Nl1</strain>
    </source>
</reference>
<gene>
    <name evidence="1" type="ORF">SAMN05216402_2826</name>
</gene>
<evidence type="ECO:0000313" key="1">
    <source>
        <dbReference type="EMBL" id="SDQ92020.1"/>
    </source>
</evidence>
<protein>
    <submittedName>
        <fullName evidence="1">Uncharacterized protein</fullName>
    </submittedName>
</protein>
<organism evidence="1 2">
    <name type="scientific">Nitrosospira multiformis</name>
    <dbReference type="NCBI Taxonomy" id="1231"/>
    <lineage>
        <taxon>Bacteria</taxon>
        <taxon>Pseudomonadati</taxon>
        <taxon>Pseudomonadota</taxon>
        <taxon>Betaproteobacteria</taxon>
        <taxon>Nitrosomonadales</taxon>
        <taxon>Nitrosomonadaceae</taxon>
        <taxon>Nitrosospira</taxon>
    </lineage>
</organism>
<accession>A0ABY0TJ49</accession>
<dbReference type="EMBL" id="FNKY01000001">
    <property type="protein sequence ID" value="SDQ92020.1"/>
    <property type="molecule type" value="Genomic_DNA"/>
</dbReference>
<keyword evidence="2" id="KW-1185">Reference proteome</keyword>
<sequence>MNAQAWNSGDKAHLRRMVTLRVSMHSYFILYDFLDLRVV</sequence>
<evidence type="ECO:0000313" key="2">
    <source>
        <dbReference type="Proteomes" id="UP000183471"/>
    </source>
</evidence>
<name>A0ABY0TJ49_9PROT</name>
<proteinExistence type="predicted"/>
<dbReference type="Proteomes" id="UP000183471">
    <property type="component" value="Unassembled WGS sequence"/>
</dbReference>
<comment type="caution">
    <text evidence="1">The sequence shown here is derived from an EMBL/GenBank/DDBJ whole genome shotgun (WGS) entry which is preliminary data.</text>
</comment>